<dbReference type="AlphaFoldDB" id="A0AAW1K628"/>
<sequence>MKQNLMEEFTFPINEQNNYSPIDSPPLWQLSPTASPTPSYGVPRSVLAQNCVTWSPSKACSYNLEGMCFFKRSKMEENDDEKQEDKMDELWEDLNEEMFCKNRANNKIFELHNNNNHKNNNDNNNNFSKGGDEMVQFGCVNTSFKMVNDKNNNINNSNIYNNKNVNNRGGVGNLVKRNKKASMVVLMKVLRKFFVLQQLSIKKRSR</sequence>
<name>A0AAW1K628_SAPOF</name>
<gene>
    <name evidence="1" type="ORF">RND81_06G049300</name>
</gene>
<dbReference type="PANTHER" id="PTHR34666">
    <property type="entry name" value="EXPRESSED PROTEIN"/>
    <property type="match status" value="1"/>
</dbReference>
<evidence type="ECO:0000313" key="2">
    <source>
        <dbReference type="Proteomes" id="UP001443914"/>
    </source>
</evidence>
<dbReference type="EMBL" id="JBDFQZ010000006">
    <property type="protein sequence ID" value="KAK9713751.1"/>
    <property type="molecule type" value="Genomic_DNA"/>
</dbReference>
<keyword evidence="2" id="KW-1185">Reference proteome</keyword>
<dbReference type="PANTHER" id="PTHR34666:SF1">
    <property type="entry name" value="OS02G0554800 PROTEIN"/>
    <property type="match status" value="1"/>
</dbReference>
<accession>A0AAW1K628</accession>
<dbReference type="Proteomes" id="UP001443914">
    <property type="component" value="Unassembled WGS sequence"/>
</dbReference>
<proteinExistence type="predicted"/>
<reference evidence="1" key="1">
    <citation type="submission" date="2024-03" db="EMBL/GenBank/DDBJ databases">
        <title>WGS assembly of Saponaria officinalis var. Norfolk2.</title>
        <authorList>
            <person name="Jenkins J."/>
            <person name="Shu S."/>
            <person name="Grimwood J."/>
            <person name="Barry K."/>
            <person name="Goodstein D."/>
            <person name="Schmutz J."/>
            <person name="Leebens-Mack J."/>
            <person name="Osbourn A."/>
        </authorList>
    </citation>
    <scope>NUCLEOTIDE SEQUENCE [LARGE SCALE GENOMIC DNA]</scope>
    <source>
        <strain evidence="1">JIC</strain>
    </source>
</reference>
<comment type="caution">
    <text evidence="1">The sequence shown here is derived from an EMBL/GenBank/DDBJ whole genome shotgun (WGS) entry which is preliminary data.</text>
</comment>
<protein>
    <submittedName>
        <fullName evidence="1">Uncharacterized protein</fullName>
    </submittedName>
</protein>
<organism evidence="1 2">
    <name type="scientific">Saponaria officinalis</name>
    <name type="common">Common soapwort</name>
    <name type="synonym">Lychnis saponaria</name>
    <dbReference type="NCBI Taxonomy" id="3572"/>
    <lineage>
        <taxon>Eukaryota</taxon>
        <taxon>Viridiplantae</taxon>
        <taxon>Streptophyta</taxon>
        <taxon>Embryophyta</taxon>
        <taxon>Tracheophyta</taxon>
        <taxon>Spermatophyta</taxon>
        <taxon>Magnoliopsida</taxon>
        <taxon>eudicotyledons</taxon>
        <taxon>Gunneridae</taxon>
        <taxon>Pentapetalae</taxon>
        <taxon>Caryophyllales</taxon>
        <taxon>Caryophyllaceae</taxon>
        <taxon>Caryophylleae</taxon>
        <taxon>Saponaria</taxon>
    </lineage>
</organism>
<evidence type="ECO:0000313" key="1">
    <source>
        <dbReference type="EMBL" id="KAK9713751.1"/>
    </source>
</evidence>